<evidence type="ECO:0000259" key="1">
    <source>
        <dbReference type="Pfam" id="PF00975"/>
    </source>
</evidence>
<dbReference type="SUPFAM" id="SSF53474">
    <property type="entry name" value="alpha/beta-Hydrolases"/>
    <property type="match status" value="1"/>
</dbReference>
<dbReference type="HOGENOM" id="CLU_066049_0_0_1"/>
<name>S3C9L9_OPHP1</name>
<keyword evidence="3" id="KW-1185">Reference proteome</keyword>
<dbReference type="VEuPathDB" id="FungiDB:F503_04218"/>
<dbReference type="Pfam" id="PF00975">
    <property type="entry name" value="Thioesterase"/>
    <property type="match status" value="1"/>
</dbReference>
<dbReference type="eggNOG" id="ENOG502S3GI">
    <property type="taxonomic scope" value="Eukaryota"/>
</dbReference>
<dbReference type="EMBL" id="KE148148">
    <property type="protein sequence ID" value="EPE08631.1"/>
    <property type="molecule type" value="Genomic_DNA"/>
</dbReference>
<dbReference type="AlphaFoldDB" id="S3C9L9"/>
<sequence>MFDSNPNLIQDGLRTNASRNAAPLVLFHDGGGTIFSYHLLDDLGRKVWGIANPRFKTRIPWDGGLREMGAAYAKYVATAVPYGPVILGGWSLGGVLAIETATVLAQSYPRIEVLGLVLIDSVCPVPPRDGWAGAEARLVKRHIEWPATTAPATKVSVEWCFGEAFRTVREWQLPIASLPPAVLIRCQEPVPVPDDGLLYVDLNRRDRHLGWDNYRPRMFCQVLDVSGNHYNVFAFDRLEEVTDLVKTACRTIESESKKAANG</sequence>
<dbReference type="STRING" id="1262450.S3C9L9"/>
<gene>
    <name evidence="2" type="ORF">F503_04218</name>
</gene>
<reference evidence="2 3" key="1">
    <citation type="journal article" date="2013" name="BMC Genomics">
        <title>The genome and transcriptome of the pine saprophyte Ophiostoma piceae, and a comparison with the bark beetle-associated pine pathogen Grosmannia clavigera.</title>
        <authorList>
            <person name="Haridas S."/>
            <person name="Wang Y."/>
            <person name="Lim L."/>
            <person name="Massoumi Alamouti S."/>
            <person name="Jackman S."/>
            <person name="Docking R."/>
            <person name="Robertson G."/>
            <person name="Birol I."/>
            <person name="Bohlmann J."/>
            <person name="Breuil C."/>
        </authorList>
    </citation>
    <scope>NUCLEOTIDE SEQUENCE [LARGE SCALE GENOMIC DNA]</scope>
    <source>
        <strain evidence="2 3">UAMH 11346</strain>
    </source>
</reference>
<protein>
    <submittedName>
        <fullName evidence="2">Thioesterase domain containing protein</fullName>
    </submittedName>
</protein>
<accession>S3C9L9</accession>
<dbReference type="InterPro" id="IPR029058">
    <property type="entry name" value="AB_hydrolase_fold"/>
</dbReference>
<feature type="domain" description="Thioesterase" evidence="1">
    <location>
        <begin position="23"/>
        <end position="125"/>
    </location>
</feature>
<dbReference type="Gene3D" id="3.40.50.1820">
    <property type="entry name" value="alpha/beta hydrolase"/>
    <property type="match status" value="1"/>
</dbReference>
<proteinExistence type="predicted"/>
<evidence type="ECO:0000313" key="2">
    <source>
        <dbReference type="EMBL" id="EPE08631.1"/>
    </source>
</evidence>
<dbReference type="OMA" id="KLGWEQY"/>
<dbReference type="InterPro" id="IPR001031">
    <property type="entry name" value="Thioesterase"/>
</dbReference>
<dbReference type="OrthoDB" id="10253869at2759"/>
<evidence type="ECO:0000313" key="3">
    <source>
        <dbReference type="Proteomes" id="UP000016923"/>
    </source>
</evidence>
<dbReference type="Proteomes" id="UP000016923">
    <property type="component" value="Unassembled WGS sequence"/>
</dbReference>
<organism evidence="2 3">
    <name type="scientific">Ophiostoma piceae (strain UAMH 11346)</name>
    <name type="common">Sap stain fungus</name>
    <dbReference type="NCBI Taxonomy" id="1262450"/>
    <lineage>
        <taxon>Eukaryota</taxon>
        <taxon>Fungi</taxon>
        <taxon>Dikarya</taxon>
        <taxon>Ascomycota</taxon>
        <taxon>Pezizomycotina</taxon>
        <taxon>Sordariomycetes</taxon>
        <taxon>Sordariomycetidae</taxon>
        <taxon>Ophiostomatales</taxon>
        <taxon>Ophiostomataceae</taxon>
        <taxon>Ophiostoma</taxon>
    </lineage>
</organism>